<proteinExistence type="predicted"/>
<dbReference type="EMBL" id="AZFV01000009">
    <property type="protein sequence ID" value="KRM17477.1"/>
    <property type="molecule type" value="Genomic_DNA"/>
</dbReference>
<name>A0A0R1WJ83_9LACO</name>
<sequence length="174" mass="20393">MISLEVIDLSDETIDKLANTLIGKRKKITLLKSQKELRNIKLLLEQYRYLENHTELPLPDFKSEIPNSYKEHLPADELSIQSMLGYRARSKEMMILFKEILKRYKGICDHGDEEQKRRYGVVDGYYLSRDFLNKNKLAKKYHCDPKTIDRDMKKAISELSVMTFGLDGINDMSK</sequence>
<dbReference type="AlphaFoldDB" id="A0A0R1WJ83"/>
<reference evidence="1 2" key="1">
    <citation type="journal article" date="2015" name="Genome Announc.">
        <title>Expanding the biotechnology potential of lactobacilli through comparative genomics of 213 strains and associated genera.</title>
        <authorList>
            <person name="Sun Z."/>
            <person name="Harris H.M."/>
            <person name="McCann A."/>
            <person name="Guo C."/>
            <person name="Argimon S."/>
            <person name="Zhang W."/>
            <person name="Yang X."/>
            <person name="Jeffery I.B."/>
            <person name="Cooney J.C."/>
            <person name="Kagawa T.F."/>
            <person name="Liu W."/>
            <person name="Song Y."/>
            <person name="Salvetti E."/>
            <person name="Wrobel A."/>
            <person name="Rasinkangas P."/>
            <person name="Parkhill J."/>
            <person name="Rea M.C."/>
            <person name="O'Sullivan O."/>
            <person name="Ritari J."/>
            <person name="Douillard F.P."/>
            <person name="Paul Ross R."/>
            <person name="Yang R."/>
            <person name="Briner A.E."/>
            <person name="Felis G.E."/>
            <person name="de Vos W.M."/>
            <person name="Barrangou R."/>
            <person name="Klaenhammer T.R."/>
            <person name="Caufield P.W."/>
            <person name="Cui Y."/>
            <person name="Zhang H."/>
            <person name="O'Toole P.W."/>
        </authorList>
    </citation>
    <scope>NUCLEOTIDE SEQUENCE [LARGE SCALE GENOMIC DNA]</scope>
    <source>
        <strain evidence="1 2">DSM 16982</strain>
    </source>
</reference>
<comment type="caution">
    <text evidence="1">The sequence shown here is derived from an EMBL/GenBank/DDBJ whole genome shotgun (WGS) entry which is preliminary data.</text>
</comment>
<evidence type="ECO:0000313" key="2">
    <source>
        <dbReference type="Proteomes" id="UP000051302"/>
    </source>
</evidence>
<protein>
    <submittedName>
        <fullName evidence="1">Uncharacterized protein</fullName>
    </submittedName>
</protein>
<evidence type="ECO:0000313" key="1">
    <source>
        <dbReference type="EMBL" id="KRM17477.1"/>
    </source>
</evidence>
<organism evidence="1 2">
    <name type="scientific">Companilactobacillus nantensis DSM 16982</name>
    <dbReference type="NCBI Taxonomy" id="1423774"/>
    <lineage>
        <taxon>Bacteria</taxon>
        <taxon>Bacillati</taxon>
        <taxon>Bacillota</taxon>
        <taxon>Bacilli</taxon>
        <taxon>Lactobacillales</taxon>
        <taxon>Lactobacillaceae</taxon>
        <taxon>Companilactobacillus</taxon>
    </lineage>
</organism>
<dbReference type="Proteomes" id="UP000051302">
    <property type="component" value="Unassembled WGS sequence"/>
</dbReference>
<gene>
    <name evidence="1" type="ORF">FD31_GL002669</name>
</gene>
<dbReference type="PATRIC" id="fig|1423774.3.peg.2778"/>
<dbReference type="STRING" id="1423774.FD31_GL002669"/>
<keyword evidence="2" id="KW-1185">Reference proteome</keyword>
<accession>A0A0R1WJ83</accession>